<protein>
    <submittedName>
        <fullName evidence="1">HAD family phosphatase</fullName>
    </submittedName>
</protein>
<dbReference type="NCBIfam" id="TIGR01549">
    <property type="entry name" value="HAD-SF-IA-v1"/>
    <property type="match status" value="1"/>
</dbReference>
<dbReference type="SUPFAM" id="SSF56784">
    <property type="entry name" value="HAD-like"/>
    <property type="match status" value="1"/>
</dbReference>
<dbReference type="EMBL" id="CP041217">
    <property type="protein sequence ID" value="QDH23667.1"/>
    <property type="molecule type" value="Genomic_DNA"/>
</dbReference>
<dbReference type="Proteomes" id="UP000316968">
    <property type="component" value="Chromosome"/>
</dbReference>
<dbReference type="SFLD" id="SFLDG01129">
    <property type="entry name" value="C1.5:_HAD__Beta-PGM__Phosphata"/>
    <property type="match status" value="1"/>
</dbReference>
<evidence type="ECO:0000313" key="1">
    <source>
        <dbReference type="EMBL" id="QDH23667.1"/>
    </source>
</evidence>
<gene>
    <name evidence="1" type="ORF">FFV09_05160</name>
</gene>
<dbReference type="GO" id="GO:0006281">
    <property type="term" value="P:DNA repair"/>
    <property type="evidence" value="ECO:0007669"/>
    <property type="project" value="TreeGrafter"/>
</dbReference>
<dbReference type="GO" id="GO:0008967">
    <property type="term" value="F:phosphoglycolate phosphatase activity"/>
    <property type="evidence" value="ECO:0007669"/>
    <property type="project" value="TreeGrafter"/>
</dbReference>
<dbReference type="InterPro" id="IPR006439">
    <property type="entry name" value="HAD-SF_hydro_IA"/>
</dbReference>
<dbReference type="Gene3D" id="1.10.150.240">
    <property type="entry name" value="Putative phosphatase, domain 2"/>
    <property type="match status" value="1"/>
</dbReference>
<dbReference type="NCBIfam" id="TIGR01509">
    <property type="entry name" value="HAD-SF-IA-v3"/>
    <property type="match status" value="1"/>
</dbReference>
<dbReference type="KEGG" id="saca:FFV09_05160"/>
<organism evidence="1 2">
    <name type="scientific">Saccharibacillus brassicae</name>
    <dbReference type="NCBI Taxonomy" id="2583377"/>
    <lineage>
        <taxon>Bacteria</taxon>
        <taxon>Bacillati</taxon>
        <taxon>Bacillota</taxon>
        <taxon>Bacilli</taxon>
        <taxon>Bacillales</taxon>
        <taxon>Paenibacillaceae</taxon>
        <taxon>Saccharibacillus</taxon>
    </lineage>
</organism>
<evidence type="ECO:0000313" key="2">
    <source>
        <dbReference type="Proteomes" id="UP000316968"/>
    </source>
</evidence>
<dbReference type="InterPro" id="IPR023198">
    <property type="entry name" value="PGP-like_dom2"/>
</dbReference>
<dbReference type="InterPro" id="IPR023214">
    <property type="entry name" value="HAD_sf"/>
</dbReference>
<dbReference type="SFLD" id="SFLDS00003">
    <property type="entry name" value="Haloacid_Dehalogenase"/>
    <property type="match status" value="1"/>
</dbReference>
<dbReference type="OrthoDB" id="9797743at2"/>
<keyword evidence="2" id="KW-1185">Reference proteome</keyword>
<sequence length="257" mass="28234">MRDVEEAYSLDLEGAGAILFDKDGTLLDFTAMWGFWTDRALKLFRTLLAERGLALREAGLPQIWGTTHDEEGKTIDYDRRGPLAMGTVDEMHAVLAWHGYRAGLSWAEAKLLVRRCAEQADAAMEAERPAQLLPGVRKFLDRCRELNVPMGVVTADETDSALRHLEWLGIADYFDIVIGTDLARRGKPFPDLCLLACERLGVPPERVVVIGDTDGDIEMARAAGAALKIGIGEAGTLKLADVTVPSFERLLGSAVRR</sequence>
<dbReference type="PANTHER" id="PTHR43434:SF22">
    <property type="entry name" value="PHOSPHOGLYCOLATE PHOSPHATASE"/>
    <property type="match status" value="1"/>
</dbReference>
<dbReference type="InterPro" id="IPR036412">
    <property type="entry name" value="HAD-like_sf"/>
</dbReference>
<proteinExistence type="predicted"/>
<dbReference type="PANTHER" id="PTHR43434">
    <property type="entry name" value="PHOSPHOGLYCOLATE PHOSPHATASE"/>
    <property type="match status" value="1"/>
</dbReference>
<dbReference type="Pfam" id="PF00702">
    <property type="entry name" value="Hydrolase"/>
    <property type="match status" value="1"/>
</dbReference>
<accession>A0A4Y6V577</accession>
<dbReference type="InterPro" id="IPR050155">
    <property type="entry name" value="HAD-like_hydrolase_sf"/>
</dbReference>
<name>A0A4Y6V577_SACBS</name>
<reference evidence="1 2" key="1">
    <citation type="submission" date="2019-06" db="EMBL/GenBank/DDBJ databases">
        <title>Saccharibacillus brassicae sp. nov., an endophytic bacterium isolated from Chinese cabbage seeds (Brassica pekinensis).</title>
        <authorList>
            <person name="Jiang L."/>
            <person name="Lee J."/>
            <person name="Kim S.W."/>
        </authorList>
    </citation>
    <scope>NUCLEOTIDE SEQUENCE [LARGE SCALE GENOMIC DNA]</scope>
    <source>
        <strain evidence="2">KCTC 43072 / ATSA2</strain>
    </source>
</reference>
<dbReference type="AlphaFoldDB" id="A0A4Y6V577"/>
<dbReference type="Gene3D" id="3.40.50.1000">
    <property type="entry name" value="HAD superfamily/HAD-like"/>
    <property type="match status" value="1"/>
</dbReference>